<dbReference type="VEuPathDB" id="FungiDB:M747DRAFT_16239"/>
<feature type="compositionally biased region" description="Low complexity" evidence="1">
    <location>
        <begin position="148"/>
        <end position="160"/>
    </location>
</feature>
<dbReference type="SUPFAM" id="SSF103196">
    <property type="entry name" value="Roadblock/LC7 domain"/>
    <property type="match status" value="1"/>
</dbReference>
<dbReference type="PANTHER" id="PTHR10779">
    <property type="entry name" value="DYNEIN LIGHT CHAIN ROADBLOCK"/>
    <property type="match status" value="1"/>
</dbReference>
<feature type="compositionally biased region" description="Polar residues" evidence="1">
    <location>
        <begin position="860"/>
        <end position="869"/>
    </location>
</feature>
<feature type="compositionally biased region" description="Polar residues" evidence="1">
    <location>
        <begin position="354"/>
        <end position="370"/>
    </location>
</feature>
<dbReference type="EMBL" id="BCMY01000017">
    <property type="protein sequence ID" value="GAQ45634.1"/>
    <property type="molecule type" value="Genomic_DNA"/>
</dbReference>
<dbReference type="VEuPathDB" id="FungiDB:ATCC64974_34630"/>
<reference evidence="3" key="1">
    <citation type="journal article" date="2016" name="Genome Announc.">
        <title>Draft genome sequence of Aspergillus niger strain An76.</title>
        <authorList>
            <person name="Gong W."/>
            <person name="Cheng Z."/>
            <person name="Zhang H."/>
            <person name="Liu L."/>
            <person name="Gao P."/>
            <person name="Wang L."/>
        </authorList>
    </citation>
    <scope>NUCLEOTIDE SEQUENCE [LARGE SCALE GENOMIC DNA]</scope>
    <source>
        <strain evidence="3">An76</strain>
    </source>
</reference>
<feature type="compositionally biased region" description="Basic and acidic residues" evidence="1">
    <location>
        <begin position="101"/>
        <end position="113"/>
    </location>
</feature>
<feature type="compositionally biased region" description="Low complexity" evidence="1">
    <location>
        <begin position="828"/>
        <end position="839"/>
    </location>
</feature>
<evidence type="ECO:0000313" key="3">
    <source>
        <dbReference type="Proteomes" id="UP000068243"/>
    </source>
</evidence>
<feature type="compositionally biased region" description="Polar residues" evidence="1">
    <location>
        <begin position="382"/>
        <end position="402"/>
    </location>
</feature>
<dbReference type="Gene3D" id="3.30.450.30">
    <property type="entry name" value="Dynein light chain 2a, cytoplasmic"/>
    <property type="match status" value="1"/>
</dbReference>
<feature type="compositionally biased region" description="Low complexity" evidence="1">
    <location>
        <begin position="960"/>
        <end position="996"/>
    </location>
</feature>
<feature type="region of interest" description="Disordered" evidence="1">
    <location>
        <begin position="916"/>
        <end position="1000"/>
    </location>
</feature>
<accession>A0A100IQS5</accession>
<feature type="compositionally biased region" description="Low complexity" evidence="1">
    <location>
        <begin position="656"/>
        <end position="666"/>
    </location>
</feature>
<evidence type="ECO:0000256" key="1">
    <source>
        <dbReference type="SAM" id="MobiDB-lite"/>
    </source>
</evidence>
<feature type="region of interest" description="Disordered" evidence="1">
    <location>
        <begin position="87"/>
        <end position="189"/>
    </location>
</feature>
<feature type="compositionally biased region" description="Pro residues" evidence="1">
    <location>
        <begin position="601"/>
        <end position="613"/>
    </location>
</feature>
<dbReference type="OrthoDB" id="4188047at2759"/>
<sequence length="1156" mass="123392">MQQSNGSHDSLIAPSPIVPTGRPSSLNTSRSAYTMSSLAHEPRQSRDTLQSSEHLDLRDENATDFAKFIESQGPITGSTGAREMLKAGQRRLRQLAQRPKKSTDPRSKAEESARQLLALQEGGFLPTNVPVPAGVPSKRSTHKKSLDSSRSSSRSISNLSFMANSRRDVESIGQPWLTDPLEKKDRPEVSTNHLSALDLRELTSLVEAAVTIPPRFDDANPPPYQPPVPAKDVKADAQSENQDPAVAITVADTTSGSKEKQSLGSSDAANPSIQVVSSEEQGPDTQSEDNVPNDGKASDNDQSGLKSDEDAKSPGLVIDSEVANKPATSSSGSSSTPTSQTTPSLKLFPDTMPPRNSSKGAWRISNTRSLALNRPLPASPDPEQSSVDSNKESSQPTDSTTVKEGCGTQEVTEPMSSADVGKSDKEPLANEKNSQKKGSRRPSSLPMCTIDAFPLPAPMRPLPSLPESTAASGAHSRSASSRSAPLARLVLDERNQASNAHDESAKATLAMSNSLPLVRTGLSRAERVHALKMRDMSASRLYLKESETPREEEEDYQPPRGAKEPEEAMAQERVEAYAPRPESEKSANRNVRYQRKVASDPPSPPPLSPPPSKPSRHQISQSIGRRYCSTPLTGSAVLARDSEPQMPPASRDAPVRRSSSTRSVTSSHERARKEQDPVGRSDVPIPSSDDECTSASARQDQARPTSSRRRRMRPAPLTMTEHRSHKMRATRRSSDYCLSPGSHRTRASGRASPQSHHTQSSYYSRDSRSSHHDTIRALEGRIAHLERQNKILQAALMAALDVGSVESLLGGSATSLSTSANTPATGRSFSSTNSSSLDESMVDDRRRSRRRQPPYRPTSWIASPVSSRRGSYDTEDSENTQIPQHVTALLSHLTSRPGVQSTFILSRKDGSIIQSTGLYAKPPSPSPTSAAAAAAQQSPRTETISAPVDGAEAETEPQTETEAGTEPAPAETDAAQPPTTKQPQQQQQSKEGGTTQPYQPSQGEALAAHIFAFVASASELSLALSGAEDDGDGDGVVRQVDGGVSGEGGSGAGAGAGGAGEKEEGDDEVKLLRLRTKRHEIVVVPDRKFLLCVVHDAHHGGVGAGASGGAAGVGGGGGGDDEWMDGYTRSAFFVCLRIGDGVYFFVGTSLVWRVST</sequence>
<dbReference type="VEuPathDB" id="FungiDB:An12g08820"/>
<dbReference type="AlphaFoldDB" id="A0A100IQS5"/>
<feature type="compositionally biased region" description="Basic and acidic residues" evidence="1">
    <location>
        <begin position="561"/>
        <end position="587"/>
    </location>
</feature>
<feature type="region of interest" description="Disordered" evidence="1">
    <location>
        <begin position="532"/>
        <end position="773"/>
    </location>
</feature>
<feature type="compositionally biased region" description="Low complexity" evidence="1">
    <location>
        <begin position="468"/>
        <end position="488"/>
    </location>
</feature>
<organism evidence="2 3">
    <name type="scientific">Aspergillus niger</name>
    <dbReference type="NCBI Taxonomy" id="5061"/>
    <lineage>
        <taxon>Eukaryota</taxon>
        <taxon>Fungi</taxon>
        <taxon>Dikarya</taxon>
        <taxon>Ascomycota</taxon>
        <taxon>Pezizomycotina</taxon>
        <taxon>Eurotiomycetes</taxon>
        <taxon>Eurotiomycetidae</taxon>
        <taxon>Eurotiales</taxon>
        <taxon>Aspergillaceae</taxon>
        <taxon>Aspergillus</taxon>
        <taxon>Aspergillus subgen. Circumdati</taxon>
    </lineage>
</organism>
<feature type="compositionally biased region" description="Gly residues" evidence="1">
    <location>
        <begin position="1043"/>
        <end position="1059"/>
    </location>
</feature>
<evidence type="ECO:0000313" key="2">
    <source>
        <dbReference type="EMBL" id="GAQ45634.1"/>
    </source>
</evidence>
<feature type="compositionally biased region" description="Basic and acidic residues" evidence="1">
    <location>
        <begin position="490"/>
        <end position="505"/>
    </location>
</feature>
<proteinExistence type="predicted"/>
<feature type="compositionally biased region" description="Polar residues" evidence="1">
    <location>
        <begin position="251"/>
        <end position="290"/>
    </location>
</feature>
<dbReference type="VEuPathDB" id="FungiDB:An12g08830"/>
<dbReference type="Proteomes" id="UP000068243">
    <property type="component" value="Unassembled WGS sequence"/>
</dbReference>
<dbReference type="VEuPathDB" id="FungiDB:ASPNIDRAFT2_42088"/>
<comment type="caution">
    <text evidence="2">The sequence shown here is derived from an EMBL/GenBank/DDBJ whole genome shotgun (WGS) entry which is preliminary data.</text>
</comment>
<feature type="compositionally biased region" description="Basic and acidic residues" evidence="1">
    <location>
        <begin position="667"/>
        <end position="679"/>
    </location>
</feature>
<protein>
    <submittedName>
        <fullName evidence="2">Similar to An12g08820</fullName>
    </submittedName>
</protein>
<feature type="region of interest" description="Disordered" evidence="1">
    <location>
        <begin position="814"/>
        <end position="881"/>
    </location>
</feature>
<name>A0A100IQS5_ASPNG</name>
<feature type="region of interest" description="Disordered" evidence="1">
    <location>
        <begin position="1"/>
        <end position="55"/>
    </location>
</feature>
<feature type="region of interest" description="Disordered" evidence="1">
    <location>
        <begin position="1025"/>
        <end position="1065"/>
    </location>
</feature>
<feature type="compositionally biased region" description="Basic and acidic residues" evidence="1">
    <location>
        <begin position="532"/>
        <end position="549"/>
    </location>
</feature>
<feature type="compositionally biased region" description="Low complexity" evidence="1">
    <location>
        <begin position="328"/>
        <end position="344"/>
    </location>
</feature>
<gene>
    <name evidence="2" type="ORF">ABL_08295</name>
</gene>
<feature type="region of interest" description="Disordered" evidence="1">
    <location>
        <begin position="213"/>
        <end position="517"/>
    </location>
</feature>
<feature type="compositionally biased region" description="Low complexity" evidence="1">
    <location>
        <begin position="927"/>
        <end position="939"/>
    </location>
</feature>
<feature type="compositionally biased region" description="Polar residues" evidence="1">
    <location>
        <begin position="22"/>
        <end position="37"/>
    </location>
</feature>
<dbReference type="OMA" id="SEHYQPT"/>
<feature type="compositionally biased region" description="Pro residues" evidence="1">
    <location>
        <begin position="455"/>
        <end position="464"/>
    </location>
</feature>
<feature type="compositionally biased region" description="Pro residues" evidence="1">
    <location>
        <begin position="220"/>
        <end position="229"/>
    </location>
</feature>